<reference evidence="1 2" key="1">
    <citation type="submission" date="2019-05" db="EMBL/GenBank/DDBJ databases">
        <title>Another draft genome of Portunus trituberculatus and its Hox gene families provides insights of decapod evolution.</title>
        <authorList>
            <person name="Jeong J.-H."/>
            <person name="Song I."/>
            <person name="Kim S."/>
            <person name="Choi T."/>
            <person name="Kim D."/>
            <person name="Ryu S."/>
            <person name="Kim W."/>
        </authorList>
    </citation>
    <scope>NUCLEOTIDE SEQUENCE [LARGE SCALE GENOMIC DNA]</scope>
    <source>
        <tissue evidence="1">Muscle</tissue>
    </source>
</reference>
<evidence type="ECO:0000313" key="2">
    <source>
        <dbReference type="Proteomes" id="UP000324222"/>
    </source>
</evidence>
<evidence type="ECO:0000313" key="1">
    <source>
        <dbReference type="EMBL" id="MPD02400.1"/>
    </source>
</evidence>
<proteinExistence type="predicted"/>
<keyword evidence="2" id="KW-1185">Reference proteome</keyword>
<comment type="caution">
    <text evidence="1">The sequence shown here is derived from an EMBL/GenBank/DDBJ whole genome shotgun (WGS) entry which is preliminary data.</text>
</comment>
<dbReference type="EMBL" id="VSRR010131235">
    <property type="protein sequence ID" value="MPD02400.1"/>
    <property type="molecule type" value="Genomic_DNA"/>
</dbReference>
<gene>
    <name evidence="1" type="ORF">E2C01_097979</name>
</gene>
<dbReference type="AlphaFoldDB" id="A0A5B7K5T5"/>
<organism evidence="1 2">
    <name type="scientific">Portunus trituberculatus</name>
    <name type="common">Swimming crab</name>
    <name type="synonym">Neptunus trituberculatus</name>
    <dbReference type="NCBI Taxonomy" id="210409"/>
    <lineage>
        <taxon>Eukaryota</taxon>
        <taxon>Metazoa</taxon>
        <taxon>Ecdysozoa</taxon>
        <taxon>Arthropoda</taxon>
        <taxon>Crustacea</taxon>
        <taxon>Multicrustacea</taxon>
        <taxon>Malacostraca</taxon>
        <taxon>Eumalacostraca</taxon>
        <taxon>Eucarida</taxon>
        <taxon>Decapoda</taxon>
        <taxon>Pleocyemata</taxon>
        <taxon>Brachyura</taxon>
        <taxon>Eubrachyura</taxon>
        <taxon>Portunoidea</taxon>
        <taxon>Portunidae</taxon>
        <taxon>Portuninae</taxon>
        <taxon>Portunus</taxon>
    </lineage>
</organism>
<protein>
    <submittedName>
        <fullName evidence="1">Uncharacterized protein</fullName>
    </submittedName>
</protein>
<name>A0A5B7K5T5_PORTR</name>
<accession>A0A5B7K5T5</accession>
<sequence length="57" mass="6484">MPCVASTERSRYEPVVDRIQHLGPTVKLWLLKLTYPGNGSQIPKLHLVPITVEWVES</sequence>
<dbReference type="Proteomes" id="UP000324222">
    <property type="component" value="Unassembled WGS sequence"/>
</dbReference>